<keyword evidence="5" id="KW-0949">S-adenosyl-L-methionine</keyword>
<dbReference type="Gene3D" id="3.40.50.150">
    <property type="entry name" value="Vaccinia Virus protein VP39"/>
    <property type="match status" value="2"/>
</dbReference>
<evidence type="ECO:0000256" key="1">
    <source>
        <dbReference type="ARBA" id="ARBA00022490"/>
    </source>
</evidence>
<dbReference type="Proteomes" id="UP000824755">
    <property type="component" value="Chromosome"/>
</dbReference>
<keyword evidence="3 7" id="KW-0489">Methyltransferase</keyword>
<dbReference type="RefSeq" id="WP_220379737.1">
    <property type="nucleotide sequence ID" value="NZ_CP080544.1"/>
</dbReference>
<accession>A0ABX8WMP9</accession>
<dbReference type="PANTHER" id="PTHR47816:SF4">
    <property type="entry name" value="RIBOSOMAL RNA SMALL SUBUNIT METHYLTRANSFERASE C"/>
    <property type="match status" value="1"/>
</dbReference>
<evidence type="ECO:0000256" key="5">
    <source>
        <dbReference type="ARBA" id="ARBA00022691"/>
    </source>
</evidence>
<protein>
    <submittedName>
        <fullName evidence="7">Methyltransferase</fullName>
    </submittedName>
</protein>
<sequence length="338" mass="36290">MNMAAQALLHPFDTGRLPWPTSGRVCLLNADELQGWNGTRFDCVQTFKPLADAVGRRYGHCVPDVPDARCEYDWVLVLPPRARAWSRALLAHAAQLAKPDGCIVISAGNDEGGKSHAADLKQLLGEVVEAAKHKCRIAWGSPVRFDTQLADQWIAAAGPKRRADGVWTQAGVFSADGVDPATAMLLAELPAGLKGRVADFGAGAGVIAQHIARHCAGVEALVLYEAEARALAMARRNLADAPIPCEFHWADVTREVEGRFDVVVSNPPFHATGKAGLPALGQAFIEVAAAHLAPAGELWLVANAHLPYEAALTRSFREVETVRAARNYKVIKATGPRR</sequence>
<evidence type="ECO:0000259" key="6">
    <source>
        <dbReference type="Pfam" id="PF05175"/>
    </source>
</evidence>
<dbReference type="CDD" id="cd02440">
    <property type="entry name" value="AdoMet_MTases"/>
    <property type="match status" value="1"/>
</dbReference>
<name>A0ABX8WMP9_9GAMM</name>
<keyword evidence="8" id="KW-1185">Reference proteome</keyword>
<dbReference type="SUPFAM" id="SSF53335">
    <property type="entry name" value="S-adenosyl-L-methionine-dependent methyltransferases"/>
    <property type="match status" value="1"/>
</dbReference>
<dbReference type="GO" id="GO:0008168">
    <property type="term" value="F:methyltransferase activity"/>
    <property type="evidence" value="ECO:0007669"/>
    <property type="project" value="UniProtKB-KW"/>
</dbReference>
<dbReference type="InterPro" id="IPR002052">
    <property type="entry name" value="DNA_methylase_N6_adenine_CS"/>
</dbReference>
<evidence type="ECO:0000313" key="8">
    <source>
        <dbReference type="Proteomes" id="UP000824755"/>
    </source>
</evidence>
<keyword evidence="2" id="KW-0698">rRNA processing</keyword>
<reference evidence="7 8" key="1">
    <citation type="submission" date="2021-08" db="EMBL/GenBank/DDBJ databases">
        <title>Lysobacter sp. strain CJ11 Genome sequencing and assembly.</title>
        <authorList>
            <person name="Kim I."/>
        </authorList>
    </citation>
    <scope>NUCLEOTIDE SEQUENCE [LARGE SCALE GENOMIC DNA]</scope>
    <source>
        <strain evidence="7 8">CJ11</strain>
    </source>
</reference>
<organism evidence="7 8">
    <name type="scientific">Lysobacter soyae</name>
    <dbReference type="NCBI Taxonomy" id="2764185"/>
    <lineage>
        <taxon>Bacteria</taxon>
        <taxon>Pseudomonadati</taxon>
        <taxon>Pseudomonadota</taxon>
        <taxon>Gammaproteobacteria</taxon>
        <taxon>Lysobacterales</taxon>
        <taxon>Lysobacteraceae</taxon>
        <taxon>Lysobacter</taxon>
    </lineage>
</organism>
<dbReference type="EMBL" id="CP080544">
    <property type="protein sequence ID" value="QYR52917.1"/>
    <property type="molecule type" value="Genomic_DNA"/>
</dbReference>
<evidence type="ECO:0000256" key="4">
    <source>
        <dbReference type="ARBA" id="ARBA00022679"/>
    </source>
</evidence>
<evidence type="ECO:0000256" key="2">
    <source>
        <dbReference type="ARBA" id="ARBA00022552"/>
    </source>
</evidence>
<dbReference type="InterPro" id="IPR046977">
    <property type="entry name" value="RsmC/RlmG"/>
</dbReference>
<keyword evidence="4" id="KW-0808">Transferase</keyword>
<proteinExistence type="predicted"/>
<feature type="domain" description="Methyltransferase small" evidence="6">
    <location>
        <begin position="166"/>
        <end position="332"/>
    </location>
</feature>
<gene>
    <name evidence="7" type="ORF">H8L67_10165</name>
</gene>
<dbReference type="Pfam" id="PF05175">
    <property type="entry name" value="MTS"/>
    <property type="match status" value="1"/>
</dbReference>
<dbReference type="InterPro" id="IPR007848">
    <property type="entry name" value="Small_mtfrase_dom"/>
</dbReference>
<keyword evidence="1" id="KW-0963">Cytoplasm</keyword>
<dbReference type="PROSITE" id="PS00092">
    <property type="entry name" value="N6_MTASE"/>
    <property type="match status" value="1"/>
</dbReference>
<evidence type="ECO:0000313" key="7">
    <source>
        <dbReference type="EMBL" id="QYR52917.1"/>
    </source>
</evidence>
<evidence type="ECO:0000256" key="3">
    <source>
        <dbReference type="ARBA" id="ARBA00022603"/>
    </source>
</evidence>
<dbReference type="PANTHER" id="PTHR47816">
    <property type="entry name" value="RIBOSOMAL RNA SMALL SUBUNIT METHYLTRANSFERASE C"/>
    <property type="match status" value="1"/>
</dbReference>
<dbReference type="InterPro" id="IPR029063">
    <property type="entry name" value="SAM-dependent_MTases_sf"/>
</dbReference>
<dbReference type="GO" id="GO:0032259">
    <property type="term" value="P:methylation"/>
    <property type="evidence" value="ECO:0007669"/>
    <property type="project" value="UniProtKB-KW"/>
</dbReference>